<dbReference type="STRING" id="1276920.ADIAG_02391"/>
<dbReference type="AlphaFoldDB" id="M7MPT5"/>
<protein>
    <submittedName>
        <fullName evidence="1">Uncharacterized protein</fullName>
    </submittedName>
</protein>
<accession>M7MPT5</accession>
<dbReference type="Proteomes" id="UP000012015">
    <property type="component" value="Unassembled WGS sequence"/>
</dbReference>
<comment type="caution">
    <text evidence="1">The sequence shown here is derived from an EMBL/GenBank/DDBJ whole genome shotgun (WGS) entry which is preliminary data.</text>
</comment>
<gene>
    <name evidence="1" type="ORF">ADIAG_02391</name>
</gene>
<evidence type="ECO:0000313" key="1">
    <source>
        <dbReference type="EMBL" id="EMQ98372.1"/>
    </source>
</evidence>
<sequence>MVGTRTAAPTIPCNLVRWSSVNKEPVHIITLSHEHEQLVIVRSPELICGGKPSTDITDSGATIAFRLHKFKFKTNTNSHDKPPRE</sequence>
<organism evidence="1 2">
    <name type="scientific">Paeniglutamicibacter gangotriensis Lz1y</name>
    <dbReference type="NCBI Taxonomy" id="1276920"/>
    <lineage>
        <taxon>Bacteria</taxon>
        <taxon>Bacillati</taxon>
        <taxon>Actinomycetota</taxon>
        <taxon>Actinomycetes</taxon>
        <taxon>Micrococcales</taxon>
        <taxon>Micrococcaceae</taxon>
        <taxon>Paeniglutamicibacter</taxon>
    </lineage>
</organism>
<keyword evidence="2" id="KW-1185">Reference proteome</keyword>
<name>M7MPT5_9MICC</name>
<dbReference type="EMBL" id="AOCK01000006">
    <property type="protein sequence ID" value="EMQ98372.1"/>
    <property type="molecule type" value="Genomic_DNA"/>
</dbReference>
<proteinExistence type="predicted"/>
<reference evidence="1 2" key="1">
    <citation type="journal article" date="2013" name="Genome Announc.">
        <title>Draft Genome Sequence of Arthrobacter gangotriensis Strain Lz1yT, Isolated from a Penguin Rookery Soil Sample Collected in Antarctica, near the Indian Station Dakshin Gangotri.</title>
        <authorList>
            <person name="Shivaji S."/>
            <person name="Ara S."/>
            <person name="Bandi S."/>
            <person name="Singh A."/>
            <person name="Kumar Pinnaka A."/>
        </authorList>
    </citation>
    <scope>NUCLEOTIDE SEQUENCE [LARGE SCALE GENOMIC DNA]</scope>
    <source>
        <strain evidence="1 2">Lz1y</strain>
    </source>
</reference>
<evidence type="ECO:0000313" key="2">
    <source>
        <dbReference type="Proteomes" id="UP000012015"/>
    </source>
</evidence>